<feature type="signal peptide" evidence="1">
    <location>
        <begin position="1"/>
        <end position="28"/>
    </location>
</feature>
<keyword evidence="3" id="KW-1185">Reference proteome</keyword>
<reference evidence="2" key="2">
    <citation type="submission" date="2023-06" db="EMBL/GenBank/DDBJ databases">
        <authorList>
            <consortium name="Lawrence Berkeley National Laboratory"/>
            <person name="Haridas S."/>
            <person name="Hensen N."/>
            <person name="Bonometti L."/>
            <person name="Westerberg I."/>
            <person name="Brannstrom I.O."/>
            <person name="Guillou S."/>
            <person name="Cros-Aarteil S."/>
            <person name="Calhoun S."/>
            <person name="Kuo A."/>
            <person name="Mondo S."/>
            <person name="Pangilinan J."/>
            <person name="Riley R."/>
            <person name="LaButti K."/>
            <person name="Andreopoulos B."/>
            <person name="Lipzen A."/>
            <person name="Chen C."/>
            <person name="Yanf M."/>
            <person name="Daum C."/>
            <person name="Ng V."/>
            <person name="Clum A."/>
            <person name="Steindorff A."/>
            <person name="Ohm R."/>
            <person name="Martin F."/>
            <person name="Silar P."/>
            <person name="Natvig D."/>
            <person name="Lalanne C."/>
            <person name="Gautier V."/>
            <person name="Ament-velasquez S.L."/>
            <person name="Kruys A."/>
            <person name="Hutchinson M.I."/>
            <person name="Powell A.J."/>
            <person name="Barry K."/>
            <person name="Miller A.N."/>
            <person name="Grigoriev I.V."/>
            <person name="Debuchy R."/>
            <person name="Gladieux P."/>
            <person name="Thoren M.H."/>
            <person name="Johannesson H."/>
        </authorList>
    </citation>
    <scope>NUCLEOTIDE SEQUENCE</scope>
    <source>
        <strain evidence="2">CBS 232.78</strain>
    </source>
</reference>
<evidence type="ECO:0000256" key="1">
    <source>
        <dbReference type="SAM" id="SignalP"/>
    </source>
</evidence>
<sequence length="146" mass="16545">MRQTPFPPSPFWLTALLSAIHLLAPLLSGPTALQHNPTHDITNMLGILVLIHCYALVPYRTKGVSRPVILRTTLFCLMRSRRLLIFRGIRSNARTQPSTLTSWGLTENHKTTRCFPLFGAKSRWRSGLIYTFSISIQKKQRPSSTS</sequence>
<organism evidence="2 3">
    <name type="scientific">Podospora didyma</name>
    <dbReference type="NCBI Taxonomy" id="330526"/>
    <lineage>
        <taxon>Eukaryota</taxon>
        <taxon>Fungi</taxon>
        <taxon>Dikarya</taxon>
        <taxon>Ascomycota</taxon>
        <taxon>Pezizomycotina</taxon>
        <taxon>Sordariomycetes</taxon>
        <taxon>Sordariomycetidae</taxon>
        <taxon>Sordariales</taxon>
        <taxon>Podosporaceae</taxon>
        <taxon>Podospora</taxon>
    </lineage>
</organism>
<proteinExistence type="predicted"/>
<keyword evidence="1" id="KW-0732">Signal</keyword>
<dbReference type="Proteomes" id="UP001285441">
    <property type="component" value="Unassembled WGS sequence"/>
</dbReference>
<protein>
    <submittedName>
        <fullName evidence="2">Uncharacterized protein</fullName>
    </submittedName>
</protein>
<accession>A0AAE0N9L0</accession>
<dbReference type="AlphaFoldDB" id="A0AAE0N9L0"/>
<evidence type="ECO:0000313" key="2">
    <source>
        <dbReference type="EMBL" id="KAK3375315.1"/>
    </source>
</evidence>
<gene>
    <name evidence="2" type="ORF">B0H63DRAFT_275739</name>
</gene>
<evidence type="ECO:0000313" key="3">
    <source>
        <dbReference type="Proteomes" id="UP001285441"/>
    </source>
</evidence>
<dbReference type="EMBL" id="JAULSW010000007">
    <property type="protein sequence ID" value="KAK3375315.1"/>
    <property type="molecule type" value="Genomic_DNA"/>
</dbReference>
<name>A0AAE0N9L0_9PEZI</name>
<comment type="caution">
    <text evidence="2">The sequence shown here is derived from an EMBL/GenBank/DDBJ whole genome shotgun (WGS) entry which is preliminary data.</text>
</comment>
<feature type="chain" id="PRO_5042281026" evidence="1">
    <location>
        <begin position="29"/>
        <end position="146"/>
    </location>
</feature>
<reference evidence="2" key="1">
    <citation type="journal article" date="2023" name="Mol. Phylogenet. Evol.">
        <title>Genome-scale phylogeny and comparative genomics of the fungal order Sordariales.</title>
        <authorList>
            <person name="Hensen N."/>
            <person name="Bonometti L."/>
            <person name="Westerberg I."/>
            <person name="Brannstrom I.O."/>
            <person name="Guillou S."/>
            <person name="Cros-Aarteil S."/>
            <person name="Calhoun S."/>
            <person name="Haridas S."/>
            <person name="Kuo A."/>
            <person name="Mondo S."/>
            <person name="Pangilinan J."/>
            <person name="Riley R."/>
            <person name="LaButti K."/>
            <person name="Andreopoulos B."/>
            <person name="Lipzen A."/>
            <person name="Chen C."/>
            <person name="Yan M."/>
            <person name="Daum C."/>
            <person name="Ng V."/>
            <person name="Clum A."/>
            <person name="Steindorff A."/>
            <person name="Ohm R.A."/>
            <person name="Martin F."/>
            <person name="Silar P."/>
            <person name="Natvig D.O."/>
            <person name="Lalanne C."/>
            <person name="Gautier V."/>
            <person name="Ament-Velasquez S.L."/>
            <person name="Kruys A."/>
            <person name="Hutchinson M.I."/>
            <person name="Powell A.J."/>
            <person name="Barry K."/>
            <person name="Miller A.N."/>
            <person name="Grigoriev I.V."/>
            <person name="Debuchy R."/>
            <person name="Gladieux P."/>
            <person name="Hiltunen Thoren M."/>
            <person name="Johannesson H."/>
        </authorList>
    </citation>
    <scope>NUCLEOTIDE SEQUENCE</scope>
    <source>
        <strain evidence="2">CBS 232.78</strain>
    </source>
</reference>